<dbReference type="GeneTree" id="ENSGT00730000111539"/>
<dbReference type="OMA" id="SFHNAPP"/>
<proteinExistence type="inferred from homology"/>
<dbReference type="PANTHER" id="PTHR23260">
    <property type="entry name" value="KERATIN ASSOCIATED PROTEIN 3-3-RELATED"/>
    <property type="match status" value="1"/>
</dbReference>
<evidence type="ECO:0000256" key="4">
    <source>
        <dbReference type="ARBA" id="ARBA00034495"/>
    </source>
</evidence>
<evidence type="ECO:0000256" key="5">
    <source>
        <dbReference type="RuleBase" id="RU369044"/>
    </source>
</evidence>
<reference evidence="7" key="1">
    <citation type="submission" date="2011-03" db="EMBL/GenBank/DDBJ databases">
        <title>Version 3 of the genome sequence of Otolemur garnettii (Bushbaby).</title>
        <authorList>
            <consortium name="The Broad Institute Genome Sequencing Platform"/>
            <person name="Di Palma F."/>
            <person name="Johnson J."/>
            <person name="Lander E.S."/>
            <person name="Lindblad-Toh K."/>
            <person name="Jaffe D.B."/>
            <person name="Gnerre S."/>
            <person name="MacCallum I."/>
            <person name="Przybylski D."/>
            <person name="Ribeiro F.J."/>
            <person name="Burton J.N."/>
            <person name="Walker B.J."/>
            <person name="Sharpe T."/>
            <person name="Hall G."/>
        </authorList>
    </citation>
    <scope>NUCLEOTIDE SEQUENCE [LARGE SCALE GENOMIC DNA]</scope>
</reference>
<keyword evidence="7" id="KW-1185">Reference proteome</keyword>
<dbReference type="GO" id="GO:0005829">
    <property type="term" value="C:cytosol"/>
    <property type="evidence" value="ECO:0007669"/>
    <property type="project" value="UniProtKB-ARBA"/>
</dbReference>
<sequence length="207" mass="23178">MPCNHYHSLGSSQKAPLLSAIVHGSNPIHFEDGFCLPSSYYSRTWLLDNFQETCNETTISQLTSCEQKNQFTEDNPVQSTCLPEDVQMTYSDPGHCERTTYQLQSTSVVLEHASQPCQSESSEQMGFVVQRCQPECHMEKCCPPKMSVSKSCQTLECESSQCQFQSLESSSCRHLVKDARETQFLESPSSTYELTCCVTGGLKLPSK</sequence>
<reference evidence="6" key="2">
    <citation type="submission" date="2025-08" db="UniProtKB">
        <authorList>
            <consortium name="Ensembl"/>
        </authorList>
    </citation>
    <scope>IDENTIFICATION</scope>
</reference>
<dbReference type="Pfam" id="PF05287">
    <property type="entry name" value="PMG"/>
    <property type="match status" value="1"/>
</dbReference>
<dbReference type="KEGG" id="oga:100965546"/>
<dbReference type="STRING" id="30611.ENSOGAP00000015696"/>
<dbReference type="InterPro" id="IPR007951">
    <property type="entry name" value="KRTAP_PMG"/>
</dbReference>
<dbReference type="HOGENOM" id="CLU_1312717_0_0_1"/>
<keyword evidence="2" id="KW-0677">Repeat</keyword>
<dbReference type="GeneID" id="100965546"/>
<dbReference type="InParanoid" id="H0XHV6"/>
<organism evidence="6 7">
    <name type="scientific">Otolemur garnettii</name>
    <name type="common">Small-eared galago</name>
    <name type="synonym">Garnett's greater bushbaby</name>
    <dbReference type="NCBI Taxonomy" id="30611"/>
    <lineage>
        <taxon>Eukaryota</taxon>
        <taxon>Metazoa</taxon>
        <taxon>Chordata</taxon>
        <taxon>Craniata</taxon>
        <taxon>Vertebrata</taxon>
        <taxon>Euteleostomi</taxon>
        <taxon>Mammalia</taxon>
        <taxon>Eutheria</taxon>
        <taxon>Euarchontoglires</taxon>
        <taxon>Primates</taxon>
        <taxon>Strepsirrhini</taxon>
        <taxon>Lorisiformes</taxon>
        <taxon>Galagidae</taxon>
        <taxon>Otolemur</taxon>
    </lineage>
</organism>
<evidence type="ECO:0000256" key="3">
    <source>
        <dbReference type="ARBA" id="ARBA00022744"/>
    </source>
</evidence>
<comment type="subunit">
    <text evidence="5">Interacts with hair keratins.</text>
</comment>
<keyword evidence="3 5" id="KW-0416">Keratin</keyword>
<evidence type="ECO:0000313" key="7">
    <source>
        <dbReference type="Proteomes" id="UP000005225"/>
    </source>
</evidence>
<dbReference type="eggNOG" id="KOG4726">
    <property type="taxonomic scope" value="Eukaryota"/>
</dbReference>
<dbReference type="EMBL" id="AAQR03132423">
    <property type="status" value="NOT_ANNOTATED_CDS"/>
    <property type="molecule type" value="Genomic_DNA"/>
</dbReference>
<dbReference type="GO" id="GO:0005198">
    <property type="term" value="F:structural molecule activity"/>
    <property type="evidence" value="ECO:0007669"/>
    <property type="project" value="InterPro"/>
</dbReference>
<evidence type="ECO:0000256" key="2">
    <source>
        <dbReference type="ARBA" id="ARBA00022737"/>
    </source>
</evidence>
<dbReference type="InterPro" id="IPR007659">
    <property type="entry name" value="Keratin_matx"/>
</dbReference>
<protein>
    <recommendedName>
        <fullName evidence="5">Keratin-associated protein</fullName>
    </recommendedName>
</protein>
<dbReference type="FunCoup" id="H0XHV6">
    <property type="interactions" value="17"/>
</dbReference>
<name>H0XHV6_OTOGA</name>
<dbReference type="RefSeq" id="XP_012665149.1">
    <property type="nucleotide sequence ID" value="XM_012809695.1"/>
</dbReference>
<comment type="function">
    <text evidence="1 5">In the hair cortex, hair keratin intermediate filaments are embedded in an interfilamentous matrix, consisting of hair keratin-associated proteins (KRTAP), which are essential for the formation of a rigid and resistant hair shaft through their extensive disulfide bond cross-linking with abundant cysteine residues of hair keratins. The matrix proteins include the high-sulfur and high-glycine-tyrosine keratins.</text>
</comment>
<dbReference type="AlphaFoldDB" id="H0XHV6"/>
<accession>H0XHV6</accession>
<dbReference type="Proteomes" id="UP000005225">
    <property type="component" value="Unassembled WGS sequence"/>
</dbReference>
<dbReference type="Ensembl" id="ENSOGAT00000003653.2">
    <property type="protein sequence ID" value="ENSOGAP00000015696.1"/>
    <property type="gene ID" value="ENSOGAG00000003652.2"/>
</dbReference>
<gene>
    <name evidence="6" type="primary">LOC100965546</name>
</gene>
<comment type="similarity">
    <text evidence="4 5">Belongs to the PMG family.</text>
</comment>
<dbReference type="PANTHER" id="PTHR23260:SF8">
    <property type="entry name" value="KERATIN-ASSOCIATED PROTEIN"/>
    <property type="match status" value="1"/>
</dbReference>
<evidence type="ECO:0000313" key="6">
    <source>
        <dbReference type="Ensembl" id="ENSOGAP00000015696.1"/>
    </source>
</evidence>
<evidence type="ECO:0000256" key="1">
    <source>
        <dbReference type="ARBA" id="ARBA00003327"/>
    </source>
</evidence>
<reference evidence="6" key="3">
    <citation type="submission" date="2025-09" db="UniProtKB">
        <authorList>
            <consortium name="Ensembl"/>
        </authorList>
    </citation>
    <scope>IDENTIFICATION</scope>
</reference>
<dbReference type="OrthoDB" id="9832400at2759"/>
<dbReference type="GO" id="GO:0045095">
    <property type="term" value="C:keratin filament"/>
    <property type="evidence" value="ECO:0007669"/>
    <property type="project" value="UniProtKB-UniRule"/>
</dbReference>